<reference evidence="4 7" key="1">
    <citation type="submission" date="2016-08" db="EMBL/GenBank/DDBJ databases">
        <title>Candidatus Dactylopiibacterium carminicum genome sequence.</title>
        <authorList>
            <person name="Ramirez-Puebla S.T."/>
            <person name="Ormeno-Orrillo E."/>
            <person name="Vera-Ponce De Leon A."/>
            <person name="Luis L."/>
            <person name="Sanchez-Flores A."/>
            <person name="Monica R."/>
            <person name="Martinez-Romero E."/>
        </authorList>
    </citation>
    <scope>NUCLEOTIDE SEQUENCE [LARGE SCALE GENOMIC DNA]</scope>
    <source>
        <strain evidence="4">END1</strain>
    </source>
</reference>
<dbReference type="InterPro" id="IPR031100">
    <property type="entry name" value="LOG_fam"/>
</dbReference>
<dbReference type="EMBL" id="MDUX01000066">
    <property type="protein sequence ID" value="KAF7598071.1"/>
    <property type="molecule type" value="Genomic_DNA"/>
</dbReference>
<dbReference type="EMBL" id="NMRN01000069">
    <property type="protein sequence ID" value="PAS91630.1"/>
    <property type="molecule type" value="Genomic_DNA"/>
</dbReference>
<comment type="catalytic activity">
    <reaction evidence="1">
        <text>AMP + H2O = D-ribose 5-phosphate + adenine</text>
        <dbReference type="Rhea" id="RHEA:20129"/>
        <dbReference type="ChEBI" id="CHEBI:15377"/>
        <dbReference type="ChEBI" id="CHEBI:16708"/>
        <dbReference type="ChEBI" id="CHEBI:78346"/>
        <dbReference type="ChEBI" id="CHEBI:456215"/>
        <dbReference type="EC" id="3.2.2.4"/>
    </reaction>
</comment>
<evidence type="ECO:0000313" key="4">
    <source>
        <dbReference type="EMBL" id="KAF7598071.1"/>
    </source>
</evidence>
<dbReference type="GO" id="GO:0005829">
    <property type="term" value="C:cytosol"/>
    <property type="evidence" value="ECO:0007669"/>
    <property type="project" value="TreeGrafter"/>
</dbReference>
<keyword evidence="3" id="KW-0378">Hydrolase</keyword>
<dbReference type="OrthoDB" id="9801098at2"/>
<dbReference type="Proteomes" id="UP000623509">
    <property type="component" value="Unassembled WGS sequence"/>
</dbReference>
<evidence type="ECO:0000313" key="6">
    <source>
        <dbReference type="Proteomes" id="UP000216107"/>
    </source>
</evidence>
<dbReference type="AlphaFoldDB" id="A0A272EPL8"/>
<dbReference type="SUPFAM" id="SSF102405">
    <property type="entry name" value="MCP/YpsA-like"/>
    <property type="match status" value="1"/>
</dbReference>
<dbReference type="Gene3D" id="3.40.50.450">
    <property type="match status" value="1"/>
</dbReference>
<dbReference type="GO" id="GO:0009691">
    <property type="term" value="P:cytokinin biosynthetic process"/>
    <property type="evidence" value="ECO:0007669"/>
    <property type="project" value="UniProtKB-UniRule"/>
</dbReference>
<evidence type="ECO:0000256" key="2">
    <source>
        <dbReference type="ARBA" id="ARBA00006763"/>
    </source>
</evidence>
<sequence>MKSICVFCGATAGTDPAYREAARAFGETLAREDLGLVWGGGHVGLMGVVADAVHAGHGRSFGVIPGFMVERELAHPFATELLVVESMHARKAAMAERAGGFVALPGGIGTLDELFEIMTWAQLHIHAKPIGLLNVKGFFDPLLAFLRHLVAQGFVKQAHLDLLKIADDPATLLAQMRQHRPLEGDWIGKLKPEQA</sequence>
<gene>
    <name evidence="4" type="ORF">BGI27_15320</name>
    <name evidence="5" type="ORF">CGU29_15345</name>
</gene>
<organism evidence="5 6">
    <name type="scientific">Candidatus Dactylopiibacterium carminicum</name>
    <dbReference type="NCBI Taxonomy" id="857335"/>
    <lineage>
        <taxon>Bacteria</taxon>
        <taxon>Pseudomonadati</taxon>
        <taxon>Pseudomonadota</taxon>
        <taxon>Betaproteobacteria</taxon>
        <taxon>Rhodocyclales</taxon>
        <taxon>Rhodocyclaceae</taxon>
        <taxon>Candidatus Dactylopiibacterium</taxon>
    </lineage>
</organism>
<dbReference type="EC" id="3.2.2.n1" evidence="3"/>
<accession>A0A272EPL8</accession>
<protein>
    <recommendedName>
        <fullName evidence="3">Cytokinin riboside 5'-monophosphate phosphoribohydrolase</fullName>
        <ecNumber evidence="3">3.2.2.n1</ecNumber>
    </recommendedName>
</protein>
<evidence type="ECO:0000313" key="7">
    <source>
        <dbReference type="Proteomes" id="UP000623509"/>
    </source>
</evidence>
<comment type="similarity">
    <text evidence="2 3">Belongs to the LOG family.</text>
</comment>
<reference evidence="5 6" key="2">
    <citation type="submission" date="2017-07" db="EMBL/GenBank/DDBJ databases">
        <title>Candidatus Dactylopiibacterium carminicum, a nitrogen-fixing symbiont of the cochineal insect Dactylopius coccus and Dactylopius opuntiae (Hemiptera: Coccoidea: Dactylopiidae).</title>
        <authorList>
            <person name="Vera A."/>
        </authorList>
    </citation>
    <scope>NUCLEOTIDE SEQUENCE [LARGE SCALE GENOMIC DNA]</scope>
    <source>
        <strain evidence="5 6">NFDCM</strain>
    </source>
</reference>
<dbReference type="NCBIfam" id="TIGR00730">
    <property type="entry name" value="Rossman fold protein, TIGR00730 family"/>
    <property type="match status" value="1"/>
</dbReference>
<comment type="caution">
    <text evidence="5">The sequence shown here is derived from an EMBL/GenBank/DDBJ whole genome shotgun (WGS) entry which is preliminary data.</text>
</comment>
<dbReference type="Proteomes" id="UP000216107">
    <property type="component" value="Unassembled WGS sequence"/>
</dbReference>
<evidence type="ECO:0000313" key="5">
    <source>
        <dbReference type="EMBL" id="PAS91630.1"/>
    </source>
</evidence>
<dbReference type="RefSeq" id="WP_095525708.1">
    <property type="nucleotide sequence ID" value="NZ_MDUX01000066.1"/>
</dbReference>
<dbReference type="InterPro" id="IPR005269">
    <property type="entry name" value="LOG"/>
</dbReference>
<name>A0A272EPL8_9RHOO</name>
<keyword evidence="3" id="KW-0203">Cytokinin biosynthesis</keyword>
<keyword evidence="7" id="KW-1185">Reference proteome</keyword>
<dbReference type="GO" id="GO:0008714">
    <property type="term" value="F:AMP nucleosidase activity"/>
    <property type="evidence" value="ECO:0007669"/>
    <property type="project" value="UniProtKB-EC"/>
</dbReference>
<proteinExistence type="inferred from homology"/>
<dbReference type="PANTHER" id="PTHR31223:SF70">
    <property type="entry name" value="LOG FAMILY PROTEIN YJL055W"/>
    <property type="match status" value="1"/>
</dbReference>
<evidence type="ECO:0000256" key="1">
    <source>
        <dbReference type="ARBA" id="ARBA00000274"/>
    </source>
</evidence>
<dbReference type="PANTHER" id="PTHR31223">
    <property type="entry name" value="LOG FAMILY PROTEIN YJL055W"/>
    <property type="match status" value="1"/>
</dbReference>
<dbReference type="Pfam" id="PF03641">
    <property type="entry name" value="Lysine_decarbox"/>
    <property type="match status" value="1"/>
</dbReference>
<evidence type="ECO:0000256" key="3">
    <source>
        <dbReference type="RuleBase" id="RU363015"/>
    </source>
</evidence>